<feature type="compositionally biased region" description="Low complexity" evidence="1">
    <location>
        <begin position="272"/>
        <end position="288"/>
    </location>
</feature>
<feature type="region of interest" description="Disordered" evidence="1">
    <location>
        <begin position="208"/>
        <end position="405"/>
    </location>
</feature>
<gene>
    <name evidence="3" type="ORF">DSM5745_07554</name>
</gene>
<keyword evidence="4" id="KW-1185">Reference proteome</keyword>
<dbReference type="InterPro" id="IPR043129">
    <property type="entry name" value="ATPase_NBD"/>
</dbReference>
<organism evidence="3 4">
    <name type="scientific">Aspergillus mulundensis</name>
    <dbReference type="NCBI Taxonomy" id="1810919"/>
    <lineage>
        <taxon>Eukaryota</taxon>
        <taxon>Fungi</taxon>
        <taxon>Dikarya</taxon>
        <taxon>Ascomycota</taxon>
        <taxon>Pezizomycotina</taxon>
        <taxon>Eurotiomycetes</taxon>
        <taxon>Eurotiomycetidae</taxon>
        <taxon>Eurotiales</taxon>
        <taxon>Aspergillaceae</taxon>
        <taxon>Aspergillus</taxon>
        <taxon>Aspergillus subgen. Nidulantes</taxon>
    </lineage>
</organism>
<feature type="compositionally biased region" description="Basic and acidic residues" evidence="1">
    <location>
        <begin position="391"/>
        <end position="405"/>
    </location>
</feature>
<sequence length="508" mass="56742">MKREIHCQDFDLGSVPATPLYASQSSENEPYVWVRGSKPRTSASFLKGIVDMGSNGIRFSVSDLSPPLSRTLPTLHAYRLGISLYDCQFDETGTRVPIPHDIIESVVAALIRFKIVCSDFGVPERNIHVVATEATRGAINSLEFVSAIVRRRPDRRPGRRERVLRNRGADDGPRRREHAANVDHLAGWDDSHEPTGLIQFPIWRCGADSHDRRPNERQAQARSRQSAGEAARRNGRELPRRIRQPADPRPARRQSKTRRRLHDLPLRRRIPRLGIPPALRGPRARAPLPDLPDQRVRRGKRPVLKHRGPRRGRAQSPLDLPSFRQTPHPSPRRGIPRAGPDERHPARHQGGAVLPGRRARGDPLPRAPARPVRHGLNPRPPDPPSQLHPRPIADAKHHALPPRHNEPRHQRLREHHVRAHHHAEGVRVHGSAVQHKRGHHVVDARHLARRQGAARPDAGVAVSRRAAAAGDRVPRVAAADHHGRGGVVGVVFGPCWVPDRAAVPGWGD</sequence>
<dbReference type="GeneID" id="38117924"/>
<dbReference type="PANTHER" id="PTHR30005:SF0">
    <property type="entry name" value="RETROGRADE REGULATION PROTEIN 2"/>
    <property type="match status" value="1"/>
</dbReference>
<dbReference type="RefSeq" id="XP_026601602.1">
    <property type="nucleotide sequence ID" value="XM_026749570.1"/>
</dbReference>
<comment type="caution">
    <text evidence="3">The sequence shown here is derived from an EMBL/GenBank/DDBJ whole genome shotgun (WGS) entry which is preliminary data.</text>
</comment>
<name>A0A3D8REC3_9EURO</name>
<dbReference type="Pfam" id="PF02541">
    <property type="entry name" value="Ppx-GppA"/>
    <property type="match status" value="1"/>
</dbReference>
<dbReference type="Gene3D" id="3.30.420.40">
    <property type="match status" value="1"/>
</dbReference>
<dbReference type="FunFam" id="3.30.420.40:FF:000191">
    <property type="entry name" value="Retrograde regulation protein 2"/>
    <property type="match status" value="1"/>
</dbReference>
<dbReference type="InterPro" id="IPR050273">
    <property type="entry name" value="GppA/Ppx_hydrolase"/>
</dbReference>
<evidence type="ECO:0000313" key="4">
    <source>
        <dbReference type="Proteomes" id="UP000256690"/>
    </source>
</evidence>
<feature type="compositionally biased region" description="Polar residues" evidence="1">
    <location>
        <begin position="217"/>
        <end position="226"/>
    </location>
</feature>
<dbReference type="SUPFAM" id="SSF53067">
    <property type="entry name" value="Actin-like ATPase domain"/>
    <property type="match status" value="1"/>
</dbReference>
<evidence type="ECO:0000256" key="1">
    <source>
        <dbReference type="SAM" id="MobiDB-lite"/>
    </source>
</evidence>
<dbReference type="AlphaFoldDB" id="A0A3D8REC3"/>
<feature type="compositionally biased region" description="Basic and acidic residues" evidence="1">
    <location>
        <begin position="160"/>
        <end position="178"/>
    </location>
</feature>
<proteinExistence type="predicted"/>
<evidence type="ECO:0000313" key="3">
    <source>
        <dbReference type="EMBL" id="RDW72382.1"/>
    </source>
</evidence>
<protein>
    <recommendedName>
        <fullName evidence="2">Ppx/GppA phosphatase N-terminal domain-containing protein</fullName>
    </recommendedName>
</protein>
<dbReference type="OrthoDB" id="2014654at2759"/>
<feature type="region of interest" description="Disordered" evidence="1">
    <location>
        <begin position="155"/>
        <end position="178"/>
    </location>
</feature>
<dbReference type="PANTHER" id="PTHR30005">
    <property type="entry name" value="EXOPOLYPHOSPHATASE"/>
    <property type="match status" value="1"/>
</dbReference>
<dbReference type="Proteomes" id="UP000256690">
    <property type="component" value="Unassembled WGS sequence"/>
</dbReference>
<dbReference type="EMBL" id="PVWQ01000009">
    <property type="protein sequence ID" value="RDW72382.1"/>
    <property type="molecule type" value="Genomic_DNA"/>
</dbReference>
<dbReference type="GO" id="GO:0006357">
    <property type="term" value="P:regulation of transcription by RNA polymerase II"/>
    <property type="evidence" value="ECO:0007669"/>
    <property type="project" value="TreeGrafter"/>
</dbReference>
<accession>A0A3D8REC3</accession>
<reference evidence="3 4" key="1">
    <citation type="journal article" date="2018" name="IMA Fungus">
        <title>IMA Genome-F 9: Draft genome sequence of Annulohypoxylon stygium, Aspergillus mulundensis, Berkeleyomyces basicola (syn. Thielaviopsis basicola), Ceratocystis smalleyi, two Cercospora beticola strains, Coleophoma cylindrospora, Fusarium fracticaudum, Phialophora cf. hyalina, and Morchella septimelata.</title>
        <authorList>
            <person name="Wingfield B.D."/>
            <person name="Bills G.F."/>
            <person name="Dong Y."/>
            <person name="Huang W."/>
            <person name="Nel W.J."/>
            <person name="Swalarsk-Parry B.S."/>
            <person name="Vaghefi N."/>
            <person name="Wilken P.M."/>
            <person name="An Z."/>
            <person name="de Beer Z.W."/>
            <person name="De Vos L."/>
            <person name="Chen L."/>
            <person name="Duong T.A."/>
            <person name="Gao Y."/>
            <person name="Hammerbacher A."/>
            <person name="Kikkert J.R."/>
            <person name="Li Y."/>
            <person name="Li H."/>
            <person name="Li K."/>
            <person name="Li Q."/>
            <person name="Liu X."/>
            <person name="Ma X."/>
            <person name="Naidoo K."/>
            <person name="Pethybridge S.J."/>
            <person name="Sun J."/>
            <person name="Steenkamp E.T."/>
            <person name="van der Nest M.A."/>
            <person name="van Wyk S."/>
            <person name="Wingfield M.J."/>
            <person name="Xiong C."/>
            <person name="Yue Q."/>
            <person name="Zhang X."/>
        </authorList>
    </citation>
    <scope>NUCLEOTIDE SEQUENCE [LARGE SCALE GENOMIC DNA]</scope>
    <source>
        <strain evidence="3 4">DSM 5745</strain>
    </source>
</reference>
<feature type="domain" description="Ppx/GppA phosphatase N-terminal" evidence="2">
    <location>
        <begin position="72"/>
        <end position="149"/>
    </location>
</feature>
<dbReference type="InterPro" id="IPR003695">
    <property type="entry name" value="Ppx_GppA_N"/>
</dbReference>
<feature type="compositionally biased region" description="Basic residues" evidence="1">
    <location>
        <begin position="251"/>
        <end position="271"/>
    </location>
</feature>
<feature type="compositionally biased region" description="Basic and acidic residues" evidence="1">
    <location>
        <begin position="230"/>
        <end position="250"/>
    </location>
</feature>
<feature type="compositionally biased region" description="Basic residues" evidence="1">
    <location>
        <begin position="297"/>
        <end position="313"/>
    </location>
</feature>
<evidence type="ECO:0000259" key="2">
    <source>
        <dbReference type="Pfam" id="PF02541"/>
    </source>
</evidence>